<dbReference type="KEGG" id="mcau:MIT9_P0143"/>
<evidence type="ECO:0000313" key="2">
    <source>
        <dbReference type="Proteomes" id="UP001321825"/>
    </source>
</evidence>
<dbReference type="AlphaFoldDB" id="A0AAU9CCA8"/>
<reference evidence="2" key="1">
    <citation type="journal article" date="2024" name="Int. J. Syst. Evol. Microbiol.">
        <title>Methylomarinovum tepidoasis sp. nov., a moderately thermophilic methanotroph of the family Methylothermaceae isolated from a deep-sea hydrothermal field.</title>
        <authorList>
            <person name="Hirayama H."/>
            <person name="Takaki Y."/>
            <person name="Abe M."/>
            <person name="Miyazaki M."/>
            <person name="Uematsu K."/>
            <person name="Matsui Y."/>
            <person name="Takai K."/>
        </authorList>
    </citation>
    <scope>NUCLEOTIDE SEQUENCE [LARGE SCALE GENOMIC DNA]</scope>
    <source>
        <strain evidence="2">IT-9</strain>
    </source>
</reference>
<organism evidence="1 2">
    <name type="scientific">Methylomarinovum caldicuralii</name>
    <dbReference type="NCBI Taxonomy" id="438856"/>
    <lineage>
        <taxon>Bacteria</taxon>
        <taxon>Pseudomonadati</taxon>
        <taxon>Pseudomonadota</taxon>
        <taxon>Gammaproteobacteria</taxon>
        <taxon>Methylococcales</taxon>
        <taxon>Methylothermaceae</taxon>
        <taxon>Methylomarinovum</taxon>
    </lineage>
</organism>
<evidence type="ECO:0000313" key="1">
    <source>
        <dbReference type="EMBL" id="BCX80570.1"/>
    </source>
</evidence>
<keyword evidence="2" id="KW-1185">Reference proteome</keyword>
<accession>A0AAU9CCA8</accession>
<dbReference type="Proteomes" id="UP001321825">
    <property type="component" value="Chromosome"/>
</dbReference>
<name>A0AAU9CCA8_9GAMM</name>
<gene>
    <name evidence="1" type="ORF">MIT9_P0143</name>
</gene>
<proteinExistence type="predicted"/>
<sequence>MRFSEKSFEIRFCASLSAALMPFNRNPQWFGLTQAQERKAGIDAMLRRGGRLIVFQFKACRRVSGYPTYLLEKEQWDVLSNVARHHPNSTFYVFPEAQDIRTANSYPCLIEKSWWTNCQDLAPFFPTNSPNTRTLTLDSSNKRLYLNGSSNPAHVIKPNSGCALFGCFCQRTQFIIHRHTMSDETIAFLLLRSDPVDPTLLPVSSPFS</sequence>
<dbReference type="EMBL" id="AP024714">
    <property type="protein sequence ID" value="BCX80570.1"/>
    <property type="molecule type" value="Genomic_DNA"/>
</dbReference>
<protein>
    <submittedName>
        <fullName evidence="1">Uncharacterized protein</fullName>
    </submittedName>
</protein>